<gene>
    <name evidence="10" type="ORF">SAMN04515666_106355</name>
</gene>
<feature type="domain" description="ABC transmembrane type-1" evidence="9">
    <location>
        <begin position="17"/>
        <end position="205"/>
    </location>
</feature>
<evidence type="ECO:0000256" key="6">
    <source>
        <dbReference type="ARBA" id="ARBA00022989"/>
    </source>
</evidence>
<evidence type="ECO:0000313" key="11">
    <source>
        <dbReference type="Proteomes" id="UP000199664"/>
    </source>
</evidence>
<sequence>MIREFGLIDVMYLIAAARWTIALTAVAFAGSAVLGLGLAILRILPLAPLRWFAATYIQLVQGTPLLVWLFLIFFGLPLAGISVNPWIAAAVAFSVYGSAFLGEIWRGALVSIAKTQWEAGASLGLSLGEQLRYVIIPQSIRIAIPPTVGFLVQLIKNTSLAAVIGFVELTREGQLTAAGTYKPFAVYITVACIYFAMCFPLTQWSRSLERKLDVAR</sequence>
<feature type="transmembrane region" description="Helical" evidence="8">
    <location>
        <begin position="20"/>
        <end position="44"/>
    </location>
</feature>
<feature type="transmembrane region" description="Helical" evidence="8">
    <location>
        <begin position="56"/>
        <end position="80"/>
    </location>
</feature>
<dbReference type="Proteomes" id="UP000199664">
    <property type="component" value="Unassembled WGS sequence"/>
</dbReference>
<dbReference type="PANTHER" id="PTHR30614">
    <property type="entry name" value="MEMBRANE COMPONENT OF AMINO ACID ABC TRANSPORTER"/>
    <property type="match status" value="1"/>
</dbReference>
<keyword evidence="6 8" id="KW-1133">Transmembrane helix</keyword>
<dbReference type="PROSITE" id="PS50928">
    <property type="entry name" value="ABC_TM1"/>
    <property type="match status" value="1"/>
</dbReference>
<dbReference type="InterPro" id="IPR010065">
    <property type="entry name" value="AA_ABC_transptr_permease_3TM"/>
</dbReference>
<keyword evidence="7 8" id="KW-0472">Membrane</keyword>
<evidence type="ECO:0000259" key="9">
    <source>
        <dbReference type="PROSITE" id="PS50928"/>
    </source>
</evidence>
<keyword evidence="5 8" id="KW-0812">Transmembrane</keyword>
<dbReference type="NCBIfam" id="TIGR01726">
    <property type="entry name" value="HEQRo_perm_3TM"/>
    <property type="match status" value="1"/>
</dbReference>
<evidence type="ECO:0000256" key="3">
    <source>
        <dbReference type="ARBA" id="ARBA00022448"/>
    </source>
</evidence>
<dbReference type="PANTHER" id="PTHR30614:SF34">
    <property type="entry name" value="BLR6398 PROTEIN"/>
    <property type="match status" value="1"/>
</dbReference>
<evidence type="ECO:0000256" key="2">
    <source>
        <dbReference type="ARBA" id="ARBA00010072"/>
    </source>
</evidence>
<dbReference type="InterPro" id="IPR000515">
    <property type="entry name" value="MetI-like"/>
</dbReference>
<keyword evidence="11" id="KW-1185">Reference proteome</keyword>
<dbReference type="SUPFAM" id="SSF161098">
    <property type="entry name" value="MetI-like"/>
    <property type="match status" value="1"/>
</dbReference>
<proteinExistence type="inferred from homology"/>
<protein>
    <submittedName>
        <fullName evidence="10">Amino acid ABC transporter membrane protein 2, PAAT family</fullName>
    </submittedName>
</protein>
<evidence type="ECO:0000256" key="7">
    <source>
        <dbReference type="ARBA" id="ARBA00023136"/>
    </source>
</evidence>
<evidence type="ECO:0000313" key="10">
    <source>
        <dbReference type="EMBL" id="SEL98607.1"/>
    </source>
</evidence>
<dbReference type="OrthoDB" id="7255919at2"/>
<dbReference type="InterPro" id="IPR043429">
    <property type="entry name" value="ArtM/GltK/GlnP/TcyL/YhdX-like"/>
</dbReference>
<name>A0A1H7UQD7_9HYPH</name>
<accession>A0A1H7UQD7</accession>
<evidence type="ECO:0000256" key="1">
    <source>
        <dbReference type="ARBA" id="ARBA00004429"/>
    </source>
</evidence>
<feature type="transmembrane region" description="Helical" evidence="8">
    <location>
        <begin position="184"/>
        <end position="202"/>
    </location>
</feature>
<evidence type="ECO:0000256" key="4">
    <source>
        <dbReference type="ARBA" id="ARBA00022475"/>
    </source>
</evidence>
<dbReference type="InterPro" id="IPR035906">
    <property type="entry name" value="MetI-like_sf"/>
</dbReference>
<organism evidence="10 11">
    <name type="scientific">Bosea lupini</name>
    <dbReference type="NCBI Taxonomy" id="1036779"/>
    <lineage>
        <taxon>Bacteria</taxon>
        <taxon>Pseudomonadati</taxon>
        <taxon>Pseudomonadota</taxon>
        <taxon>Alphaproteobacteria</taxon>
        <taxon>Hyphomicrobiales</taxon>
        <taxon>Boseaceae</taxon>
        <taxon>Bosea</taxon>
    </lineage>
</organism>
<comment type="similarity">
    <text evidence="2">Belongs to the binding-protein-dependent transport system permease family. HisMQ subfamily.</text>
</comment>
<dbReference type="Gene3D" id="1.10.3720.10">
    <property type="entry name" value="MetI-like"/>
    <property type="match status" value="1"/>
</dbReference>
<keyword evidence="3 8" id="KW-0813">Transport</keyword>
<comment type="subcellular location">
    <subcellularLocation>
        <location evidence="1">Cell inner membrane</location>
        <topology evidence="1">Multi-pass membrane protein</topology>
    </subcellularLocation>
    <subcellularLocation>
        <location evidence="8">Cell membrane</location>
        <topology evidence="8">Multi-pass membrane protein</topology>
    </subcellularLocation>
</comment>
<dbReference type="GO" id="GO:0022857">
    <property type="term" value="F:transmembrane transporter activity"/>
    <property type="evidence" value="ECO:0007669"/>
    <property type="project" value="InterPro"/>
</dbReference>
<evidence type="ECO:0000256" key="8">
    <source>
        <dbReference type="RuleBase" id="RU363032"/>
    </source>
</evidence>
<dbReference type="RefSeq" id="WP_091837943.1">
    <property type="nucleotide sequence ID" value="NZ_FOAN01000006.1"/>
</dbReference>
<reference evidence="11" key="1">
    <citation type="submission" date="2016-10" db="EMBL/GenBank/DDBJ databases">
        <authorList>
            <person name="Varghese N."/>
            <person name="Submissions S."/>
        </authorList>
    </citation>
    <scope>NUCLEOTIDE SEQUENCE [LARGE SCALE GENOMIC DNA]</scope>
    <source>
        <strain evidence="11">LMG 26383,CCUG 61248,R- 45681</strain>
    </source>
</reference>
<evidence type="ECO:0000256" key="5">
    <source>
        <dbReference type="ARBA" id="ARBA00022692"/>
    </source>
</evidence>
<keyword evidence="4" id="KW-1003">Cell membrane</keyword>
<dbReference type="CDD" id="cd06261">
    <property type="entry name" value="TM_PBP2"/>
    <property type="match status" value="1"/>
</dbReference>
<dbReference type="Pfam" id="PF00528">
    <property type="entry name" value="BPD_transp_1"/>
    <property type="match status" value="1"/>
</dbReference>
<dbReference type="GO" id="GO:0006865">
    <property type="term" value="P:amino acid transport"/>
    <property type="evidence" value="ECO:0007669"/>
    <property type="project" value="TreeGrafter"/>
</dbReference>
<dbReference type="GO" id="GO:0043190">
    <property type="term" value="C:ATP-binding cassette (ABC) transporter complex"/>
    <property type="evidence" value="ECO:0007669"/>
    <property type="project" value="InterPro"/>
</dbReference>
<dbReference type="EMBL" id="FOAN01000006">
    <property type="protein sequence ID" value="SEL98607.1"/>
    <property type="molecule type" value="Genomic_DNA"/>
</dbReference>
<dbReference type="STRING" id="1036779.SAMN04515666_106355"/>
<dbReference type="AlphaFoldDB" id="A0A1H7UQD7"/>